<gene>
    <name evidence="3" type="ORF">FOZ60_004246</name>
</gene>
<dbReference type="Proteomes" id="UP000541610">
    <property type="component" value="Unassembled WGS sequence"/>
</dbReference>
<name>A0A7J6NUA9_PEROL</name>
<comment type="caution">
    <text evidence="3">The sequence shown here is derived from an EMBL/GenBank/DDBJ whole genome shotgun (WGS) entry which is preliminary data.</text>
</comment>
<feature type="region of interest" description="Disordered" evidence="1">
    <location>
        <begin position="677"/>
        <end position="720"/>
    </location>
</feature>
<feature type="compositionally biased region" description="Low complexity" evidence="1">
    <location>
        <begin position="387"/>
        <end position="400"/>
    </location>
</feature>
<evidence type="ECO:0000313" key="3">
    <source>
        <dbReference type="EMBL" id="KAF4687146.1"/>
    </source>
</evidence>
<feature type="compositionally biased region" description="Basic and acidic residues" evidence="1">
    <location>
        <begin position="743"/>
        <end position="760"/>
    </location>
</feature>
<feature type="compositionally biased region" description="Basic residues" evidence="1">
    <location>
        <begin position="799"/>
        <end position="809"/>
    </location>
</feature>
<reference evidence="3 4" key="1">
    <citation type="submission" date="2020-04" db="EMBL/GenBank/DDBJ databases">
        <title>Perkinsus olseni comparative genomics.</title>
        <authorList>
            <person name="Bogema D.R."/>
        </authorList>
    </citation>
    <scope>NUCLEOTIDE SEQUENCE [LARGE SCALE GENOMIC DNA]</scope>
    <source>
        <strain evidence="3">00978-12</strain>
    </source>
</reference>
<evidence type="ECO:0000313" key="4">
    <source>
        <dbReference type="Proteomes" id="UP000541610"/>
    </source>
</evidence>
<feature type="transmembrane region" description="Helical" evidence="2">
    <location>
        <begin position="184"/>
        <end position="204"/>
    </location>
</feature>
<sequence length="886" mass="100327">MVSQLFRKFQEAVKNGTPLQYVNGGSGNPRAAAYGRTASRQTTESSLSFIGDYLAGWRTIEVLLNGPNRHNPTVLMEHVESQRKIVGMNPLGLIRLQSWDDFFEAIDAQALTTTFVFDVRVFGVFNSPIASFIWNYVLLAYGVVAFLASFKAGGFFMNLLAIAQVLALAVPYHDSRNPAHDADLAYYSLWAFLVIHILLWYQFLTLLSSSPLYCSIIVVLITAHASLRTREWVRLVKDTIRKRNGQVQQQQQVGDGRHTVYNSWAAAAGGCDATDRQRRMYQRRPMDSCIVSDIDTLPQREFFFTKAFLDMNRNGPVIVHEEKDSSRRPIDQNGERYRRERDDTEMIRSTGGRPVEARGKLNSRYRESIAESVYSDDDDESRSLRYSSSEDGSEEGSMAEAESRPVICRVPARDGRHSSVLTVGSLRNAKNRTQGEVAYRAECRREILNTYADLLRVGELWINGKPTRWRTRGYGKEAWFDHFELAFRARLRELERSGLVPHCDLANEITLIYWICKLTSINYCLWEICSYIQQTLEKSRMVILETFDPLDPTVSILEYSLTLVGAATGSICMRWTKDNNIMYNGQSRLSCAARPHPAAPSEVEAFRPVYDVDMELIVSRSIGDRLASRLSCSNKGLGKFTDSSSLVSAAEPLMPQGSSSLRQRSYPDHDWAVEKPLLGRQESEGSHPPRRDSAGSTYSEYSGASVEDESRARRKAGAQQRLDELRRYRKYIRTSSGNLLEEVTPRGSREPAGDRKRSGESTDSLHAPQTPRQRYSRTGSQQSIPDEFDDRYSSDGRDHPRRPTVHRRGDKTPGTGSTVASKKSVTFASEGCTPERDQRMEARRRLAQLQQYRRYAWLGEIAQLGERQTEDLEVLSSILGLGILVY</sequence>
<evidence type="ECO:0000256" key="1">
    <source>
        <dbReference type="SAM" id="MobiDB-lite"/>
    </source>
</evidence>
<feature type="compositionally biased region" description="Polar residues" evidence="1">
    <location>
        <begin position="770"/>
        <end position="784"/>
    </location>
</feature>
<dbReference type="OrthoDB" id="10392019at2759"/>
<feature type="compositionally biased region" description="Basic and acidic residues" evidence="1">
    <location>
        <begin position="319"/>
        <end position="346"/>
    </location>
</feature>
<feature type="transmembrane region" description="Helical" evidence="2">
    <location>
        <begin position="129"/>
        <end position="149"/>
    </location>
</feature>
<protein>
    <submittedName>
        <fullName evidence="3">Uncharacterized protein</fullName>
    </submittedName>
</protein>
<keyword evidence="2" id="KW-0472">Membrane</keyword>
<proteinExistence type="predicted"/>
<evidence type="ECO:0000256" key="2">
    <source>
        <dbReference type="SAM" id="Phobius"/>
    </source>
</evidence>
<feature type="region of interest" description="Disordered" evidence="1">
    <location>
        <begin position="736"/>
        <end position="838"/>
    </location>
</feature>
<organism evidence="3 4">
    <name type="scientific">Perkinsus olseni</name>
    <name type="common">Perkinsus atlanticus</name>
    <dbReference type="NCBI Taxonomy" id="32597"/>
    <lineage>
        <taxon>Eukaryota</taxon>
        <taxon>Sar</taxon>
        <taxon>Alveolata</taxon>
        <taxon>Perkinsozoa</taxon>
        <taxon>Perkinsea</taxon>
        <taxon>Perkinsida</taxon>
        <taxon>Perkinsidae</taxon>
        <taxon>Perkinsus</taxon>
    </lineage>
</organism>
<feature type="region of interest" description="Disordered" evidence="1">
    <location>
        <begin position="319"/>
        <end position="406"/>
    </location>
</feature>
<feature type="compositionally biased region" description="Basic and acidic residues" evidence="1">
    <location>
        <begin position="355"/>
        <end position="369"/>
    </location>
</feature>
<keyword evidence="2" id="KW-0812">Transmembrane</keyword>
<dbReference type="AlphaFoldDB" id="A0A7J6NUA9"/>
<keyword evidence="2" id="KW-1133">Transmembrane helix</keyword>
<dbReference type="EMBL" id="JABANP010000195">
    <property type="protein sequence ID" value="KAF4687146.1"/>
    <property type="molecule type" value="Genomic_DNA"/>
</dbReference>
<feature type="compositionally biased region" description="Polar residues" evidence="1">
    <location>
        <begin position="814"/>
        <end position="827"/>
    </location>
</feature>
<accession>A0A7J6NUA9</accession>
<feature type="transmembrane region" description="Helical" evidence="2">
    <location>
        <begin position="155"/>
        <end position="172"/>
    </location>
</feature>
<feature type="compositionally biased region" description="Basic and acidic residues" evidence="1">
    <location>
        <begin position="681"/>
        <end position="693"/>
    </location>
</feature>